<dbReference type="PROSITE" id="PS00675">
    <property type="entry name" value="SIGMA54_INTERACT_1"/>
    <property type="match status" value="1"/>
</dbReference>
<dbReference type="RefSeq" id="WP_058294490.1">
    <property type="nucleotide sequence ID" value="NZ_CAMRXB010000085.1"/>
</dbReference>
<dbReference type="AlphaFoldDB" id="A0A2A7MFF0"/>
<dbReference type="Pfam" id="PF25601">
    <property type="entry name" value="AAA_lid_14"/>
    <property type="match status" value="1"/>
</dbReference>
<proteinExistence type="predicted"/>
<keyword evidence="3" id="KW-0805">Transcription regulation</keyword>
<protein>
    <submittedName>
        <fullName evidence="6">Transcriptional regulator</fullName>
    </submittedName>
</protein>
<dbReference type="EMBL" id="PDCJ01000001">
    <property type="protein sequence ID" value="PEG30319.1"/>
    <property type="molecule type" value="Genomic_DNA"/>
</dbReference>
<keyword evidence="2" id="KW-0067">ATP-binding</keyword>
<dbReference type="GO" id="GO:0000156">
    <property type="term" value="F:phosphorelay response regulator activity"/>
    <property type="evidence" value="ECO:0007669"/>
    <property type="project" value="InterPro"/>
</dbReference>
<gene>
    <name evidence="6" type="ORF">CQ394_00900</name>
</gene>
<dbReference type="GO" id="GO:0005524">
    <property type="term" value="F:ATP binding"/>
    <property type="evidence" value="ECO:0007669"/>
    <property type="project" value="UniProtKB-KW"/>
</dbReference>
<dbReference type="InterPro" id="IPR058031">
    <property type="entry name" value="AAA_lid_NorR"/>
</dbReference>
<dbReference type="PANTHER" id="PTHR32071">
    <property type="entry name" value="TRANSCRIPTIONAL REGULATORY PROTEIN"/>
    <property type="match status" value="1"/>
</dbReference>
<dbReference type="InterPro" id="IPR010524">
    <property type="entry name" value="Sig_transdc_resp-reg_PrpR_N"/>
</dbReference>
<evidence type="ECO:0000259" key="5">
    <source>
        <dbReference type="PROSITE" id="PS50045"/>
    </source>
</evidence>
<dbReference type="OrthoDB" id="9803970at2"/>
<keyword evidence="4" id="KW-0804">Transcription</keyword>
<dbReference type="Pfam" id="PF06506">
    <property type="entry name" value="PrpR_N"/>
    <property type="match status" value="1"/>
</dbReference>
<name>A0A2A7MFF0_9CLOT</name>
<sequence length="631" mass="71973">MAKILVFIPHMNMRQNIEEIVETMPKYDDVEYKLIYVFGTPESLKHDRDADILVARGMTYKQLKVLHPHKHIIEIKFSSFDIIDALVKCKEVYHAKKIALFLQRDVLNSIEVIEELCNAKIDIYDVCDEITANRAIEEAKLNGADIYVGAGTICGICDNLGLPRVHIETKQKALESALFEAFNAARTINYERAEASLISTMVNKMEDSIIIVDKNGKILAVNNQTYRTFELSTSEDYKGAFIEHIYKGFKWKAVINNESNEEEIIALSNKNYFVQYKPFAVDNAGAGVIITLKNTDAVIEEEMKIRQRLNDNGLIAKYCFDDIIRSSQKMQDSIAIAKKYSTANSNVLIIGETGTGKELFAHSIHKASSRCKQPFVALNCAALPENLLESELFGYEAGAFSGASKNGKIGLFELAHRGTIFLDEIGEIPCALQAKLLRVLQEKEVRRIGSDCVHPIDVRVISATNINIEKEVQNGKFRSDLYYRLNILDIFIPPLRERNMDIQKLIEYYFTKLSCEMGNPIPSISNEAMKMFTEYSWPGNVRELRNICERLIVLNENQNIGVDLLRQLKIFKNKTIEIENEKAQNVCIDPVYANFKRKKKKKDIADELGVSRTTLWRMSKKQKEQNKYKVE</sequence>
<feature type="domain" description="Sigma-54 factor interaction" evidence="5">
    <location>
        <begin position="323"/>
        <end position="553"/>
    </location>
</feature>
<dbReference type="Gene3D" id="3.40.50.2300">
    <property type="match status" value="1"/>
</dbReference>
<dbReference type="PANTHER" id="PTHR32071:SF57">
    <property type="entry name" value="C4-DICARBOXYLATE TRANSPORT TRANSCRIPTIONAL REGULATORY PROTEIN DCTD"/>
    <property type="match status" value="1"/>
</dbReference>
<evidence type="ECO:0000256" key="3">
    <source>
        <dbReference type="ARBA" id="ARBA00023015"/>
    </source>
</evidence>
<evidence type="ECO:0000256" key="4">
    <source>
        <dbReference type="ARBA" id="ARBA00023163"/>
    </source>
</evidence>
<dbReference type="CDD" id="cd00009">
    <property type="entry name" value="AAA"/>
    <property type="match status" value="1"/>
</dbReference>
<dbReference type="SUPFAM" id="SSF52540">
    <property type="entry name" value="P-loop containing nucleoside triphosphate hydrolases"/>
    <property type="match status" value="1"/>
</dbReference>
<evidence type="ECO:0000313" key="7">
    <source>
        <dbReference type="Proteomes" id="UP000220840"/>
    </source>
</evidence>
<dbReference type="PROSITE" id="PS50045">
    <property type="entry name" value="SIGMA54_INTERACT_4"/>
    <property type="match status" value="1"/>
</dbReference>
<dbReference type="InterPro" id="IPR025944">
    <property type="entry name" value="Sigma_54_int_dom_CS"/>
</dbReference>
<keyword evidence="7" id="KW-1185">Reference proteome</keyword>
<dbReference type="Gene3D" id="3.30.450.20">
    <property type="entry name" value="PAS domain"/>
    <property type="match status" value="1"/>
</dbReference>
<dbReference type="GO" id="GO:0006355">
    <property type="term" value="P:regulation of DNA-templated transcription"/>
    <property type="evidence" value="ECO:0007669"/>
    <property type="project" value="InterPro"/>
</dbReference>
<dbReference type="InterPro" id="IPR025662">
    <property type="entry name" value="Sigma_54_int_dom_ATP-bd_1"/>
</dbReference>
<dbReference type="STRING" id="137838.GCA_001458595_01618"/>
<dbReference type="InterPro" id="IPR027417">
    <property type="entry name" value="P-loop_NTPase"/>
</dbReference>
<dbReference type="Gene3D" id="3.40.50.10660">
    <property type="entry name" value="PrpR receptor domain-like"/>
    <property type="match status" value="1"/>
</dbReference>
<dbReference type="SMART" id="SM00382">
    <property type="entry name" value="AAA"/>
    <property type="match status" value="1"/>
</dbReference>
<evidence type="ECO:0000256" key="1">
    <source>
        <dbReference type="ARBA" id="ARBA00022741"/>
    </source>
</evidence>
<evidence type="ECO:0000256" key="2">
    <source>
        <dbReference type="ARBA" id="ARBA00022840"/>
    </source>
</evidence>
<dbReference type="Pfam" id="PF00158">
    <property type="entry name" value="Sigma54_activat"/>
    <property type="match status" value="1"/>
</dbReference>
<dbReference type="PROSITE" id="PS00688">
    <property type="entry name" value="SIGMA54_INTERACT_3"/>
    <property type="match status" value="1"/>
</dbReference>
<dbReference type="GO" id="GO:0003677">
    <property type="term" value="F:DNA binding"/>
    <property type="evidence" value="ECO:0007669"/>
    <property type="project" value="InterPro"/>
</dbReference>
<dbReference type="InterPro" id="IPR003593">
    <property type="entry name" value="AAA+_ATPase"/>
</dbReference>
<comment type="caution">
    <text evidence="6">The sequence shown here is derived from an EMBL/GenBank/DDBJ whole genome shotgun (WGS) entry which is preliminary data.</text>
</comment>
<dbReference type="InterPro" id="IPR002078">
    <property type="entry name" value="Sigma_54_int"/>
</dbReference>
<dbReference type="Gene3D" id="1.10.8.60">
    <property type="match status" value="1"/>
</dbReference>
<reference evidence="6 7" key="1">
    <citation type="submission" date="2017-10" db="EMBL/GenBank/DDBJ databases">
        <title>Effective Description of Clostridium neonatale sp. nov. linked to necrotizing enterocolitis in neonates and a clarification of species assignable to the genus Clostridium (Prazmowski 1880) emend. Lawson and Rainey 2016.</title>
        <authorList>
            <person name="Bernard K."/>
            <person name="Burdz T."/>
            <person name="Wiebe D."/>
            <person name="Balcewich B."/>
            <person name="Alfa M."/>
            <person name="Bernier A.-M."/>
        </authorList>
    </citation>
    <scope>NUCLEOTIDE SEQUENCE [LARGE SCALE GENOMIC DNA]</scope>
    <source>
        <strain evidence="6 7">LCDC99A005</strain>
    </source>
</reference>
<accession>A0A2A7MFF0</accession>
<evidence type="ECO:0000313" key="6">
    <source>
        <dbReference type="EMBL" id="PEG30319.1"/>
    </source>
</evidence>
<dbReference type="SUPFAM" id="SSF159800">
    <property type="entry name" value="PrpR receptor domain-like"/>
    <property type="match status" value="1"/>
</dbReference>
<organism evidence="6 7">
    <name type="scientific">Clostridium neonatale</name>
    <dbReference type="NCBI Taxonomy" id="137838"/>
    <lineage>
        <taxon>Bacteria</taxon>
        <taxon>Bacillati</taxon>
        <taxon>Bacillota</taxon>
        <taxon>Clostridia</taxon>
        <taxon>Eubacteriales</taxon>
        <taxon>Clostridiaceae</taxon>
        <taxon>Clostridium</taxon>
    </lineage>
</organism>
<keyword evidence="1" id="KW-0547">Nucleotide-binding</keyword>
<dbReference type="Gene3D" id="3.40.50.300">
    <property type="entry name" value="P-loop containing nucleotide triphosphate hydrolases"/>
    <property type="match status" value="1"/>
</dbReference>
<dbReference type="FunFam" id="3.40.50.300:FF:000006">
    <property type="entry name" value="DNA-binding transcriptional regulator NtrC"/>
    <property type="match status" value="1"/>
</dbReference>
<dbReference type="Proteomes" id="UP000220840">
    <property type="component" value="Unassembled WGS sequence"/>
</dbReference>